<name>A0A649VQ53_9CAUD</name>
<evidence type="ECO:0000313" key="2">
    <source>
        <dbReference type="Proteomes" id="UP000427166"/>
    </source>
</evidence>
<dbReference type="Proteomes" id="UP000427166">
    <property type="component" value="Segment"/>
</dbReference>
<dbReference type="RefSeq" id="YP_010754310.1">
    <property type="nucleotide sequence ID" value="NC_073458.1"/>
</dbReference>
<gene>
    <name evidence="1" type="primary">43</name>
    <name evidence="1" type="ORF">SEA_EMIROSE_43</name>
</gene>
<dbReference type="KEGG" id="vg:80018896"/>
<evidence type="ECO:0000313" key="1">
    <source>
        <dbReference type="EMBL" id="QGJ94175.1"/>
    </source>
</evidence>
<protein>
    <submittedName>
        <fullName evidence="1">Holliday junction resolvase</fullName>
    </submittedName>
</protein>
<sequence length="148" mass="16510">MANKNKNKGDRAERAVRDWAVKHWPDSFKTRAGFSDDLGDVIATHPAGNIVLQVKDVAKPDWKKWFKQIREQVETCRAKSKPVPVLGGVIVHKARGVSDPARWRAVVELESLHALIDEAYNAGLEAGARRGRAMLTNPYSSNPYSPPR</sequence>
<accession>A0A649VQ53</accession>
<organism evidence="1 2">
    <name type="scientific">Corynebacterium phage EmiRose</name>
    <dbReference type="NCBI Taxonomy" id="2565372"/>
    <lineage>
        <taxon>Viruses</taxon>
        <taxon>Duplodnaviria</taxon>
        <taxon>Heunggongvirae</taxon>
        <taxon>Uroviricota</taxon>
        <taxon>Caudoviricetes</taxon>
        <taxon>Emirosevirus</taxon>
        <taxon>Emirosevirus emirose</taxon>
    </lineage>
</organism>
<dbReference type="EMBL" id="MN586033">
    <property type="protein sequence ID" value="QGJ94175.1"/>
    <property type="molecule type" value="Genomic_DNA"/>
</dbReference>
<dbReference type="GeneID" id="80018896"/>
<keyword evidence="2" id="KW-1185">Reference proteome</keyword>
<reference evidence="1 2" key="1">
    <citation type="submission" date="2019-10" db="EMBL/GenBank/DDBJ databases">
        <authorList>
            <person name="Davis E.R."/>
            <person name="Mohamed A."/>
            <person name="Ilzat A."/>
            <person name="Sivanathan V."/>
            <person name="Garlena R.A."/>
            <person name="Russell D.A."/>
            <person name="Pope W.H."/>
            <person name="Jacobs-Sera D."/>
            <person name="Hatfull G.F."/>
        </authorList>
    </citation>
    <scope>NUCLEOTIDE SEQUENCE [LARGE SCALE GENOMIC DNA]</scope>
</reference>
<proteinExistence type="predicted"/>